<proteinExistence type="predicted"/>
<dbReference type="Proteomes" id="UP001379235">
    <property type="component" value="Unassembled WGS sequence"/>
</dbReference>
<evidence type="ECO:0000256" key="1">
    <source>
        <dbReference type="SAM" id="Phobius"/>
    </source>
</evidence>
<sequence length="148" mass="17042">MAAGTSVTQAESGLLDAALEPWNSAASVAGIVAFLLVLRLLTLDVRRCYRLFRAFHARTLRGSRTQAWLAIGWIAFTDNTLFARDSRTMLRRLRVQLEQEIFFERPMFAWPDEDVTIPAGATWWDRRRLRAAALARHRATLREWRAKI</sequence>
<organism evidence="2 3">
    <name type="scientific">Novosphingobium aquae</name>
    <dbReference type="NCBI Taxonomy" id="3133435"/>
    <lineage>
        <taxon>Bacteria</taxon>
        <taxon>Pseudomonadati</taxon>
        <taxon>Pseudomonadota</taxon>
        <taxon>Alphaproteobacteria</taxon>
        <taxon>Sphingomonadales</taxon>
        <taxon>Sphingomonadaceae</taxon>
        <taxon>Novosphingobium</taxon>
    </lineage>
</organism>
<dbReference type="RefSeq" id="WP_339964109.1">
    <property type="nucleotide sequence ID" value="NZ_JBBHJY010000001.1"/>
</dbReference>
<comment type="caution">
    <text evidence="2">The sequence shown here is derived from an EMBL/GenBank/DDBJ whole genome shotgun (WGS) entry which is preliminary data.</text>
</comment>
<accession>A0ABU8S4Q3</accession>
<evidence type="ECO:0000313" key="3">
    <source>
        <dbReference type="Proteomes" id="UP001379235"/>
    </source>
</evidence>
<protein>
    <submittedName>
        <fullName evidence="2">Uncharacterized protein</fullName>
    </submittedName>
</protein>
<keyword evidence="1" id="KW-1133">Transmembrane helix</keyword>
<keyword evidence="3" id="KW-1185">Reference proteome</keyword>
<name>A0ABU8S4Q3_9SPHN</name>
<reference evidence="2 3" key="1">
    <citation type="submission" date="2024-03" db="EMBL/GenBank/DDBJ databases">
        <authorList>
            <person name="Jo J.-H."/>
        </authorList>
    </citation>
    <scope>NUCLEOTIDE SEQUENCE [LARGE SCALE GENOMIC DNA]</scope>
    <source>
        <strain evidence="2 3">AS3R-12</strain>
    </source>
</reference>
<evidence type="ECO:0000313" key="2">
    <source>
        <dbReference type="EMBL" id="MEJ6008544.1"/>
    </source>
</evidence>
<dbReference type="EMBL" id="JBBHJY010000001">
    <property type="protein sequence ID" value="MEJ6008544.1"/>
    <property type="molecule type" value="Genomic_DNA"/>
</dbReference>
<gene>
    <name evidence="2" type="ORF">WG900_01275</name>
</gene>
<keyword evidence="1" id="KW-0472">Membrane</keyword>
<keyword evidence="1" id="KW-0812">Transmembrane</keyword>
<feature type="transmembrane region" description="Helical" evidence="1">
    <location>
        <begin position="22"/>
        <end position="41"/>
    </location>
</feature>